<dbReference type="PRINTS" id="PR00003">
    <property type="entry name" value="4DISULPHCORE"/>
</dbReference>
<gene>
    <name evidence="3" type="ORF">BV898_13022</name>
</gene>
<comment type="caution">
    <text evidence="3">The sequence shown here is derived from an EMBL/GenBank/DDBJ whole genome shotgun (WGS) entry which is preliminary data.</text>
</comment>
<dbReference type="SMART" id="SM00217">
    <property type="entry name" value="WAP"/>
    <property type="match status" value="1"/>
</dbReference>
<dbReference type="Gene3D" id="4.10.75.10">
    <property type="entry name" value="Elafin-like"/>
    <property type="match status" value="1"/>
</dbReference>
<dbReference type="EMBL" id="MTYJ01000138">
    <property type="protein sequence ID" value="OQV12701.1"/>
    <property type="molecule type" value="Genomic_DNA"/>
</dbReference>
<dbReference type="Proteomes" id="UP000192578">
    <property type="component" value="Unassembled WGS sequence"/>
</dbReference>
<reference evidence="4" key="1">
    <citation type="submission" date="2017-01" db="EMBL/GenBank/DDBJ databases">
        <title>Comparative genomics of anhydrobiosis in the tardigrade Hypsibius dujardini.</title>
        <authorList>
            <person name="Yoshida Y."/>
            <person name="Koutsovoulos G."/>
            <person name="Laetsch D."/>
            <person name="Stevens L."/>
            <person name="Kumar S."/>
            <person name="Horikawa D."/>
            <person name="Ishino K."/>
            <person name="Komine S."/>
            <person name="Tomita M."/>
            <person name="Blaxter M."/>
            <person name="Arakawa K."/>
        </authorList>
    </citation>
    <scope>NUCLEOTIDE SEQUENCE [LARGE SCALE GENOMIC DNA]</scope>
    <source>
        <strain evidence="4">Z151</strain>
    </source>
</reference>
<accession>A0A1W0WBW3</accession>
<dbReference type="GO" id="GO:0030414">
    <property type="term" value="F:peptidase inhibitor activity"/>
    <property type="evidence" value="ECO:0007669"/>
    <property type="project" value="InterPro"/>
</dbReference>
<keyword evidence="1" id="KW-0732">Signal</keyword>
<dbReference type="InterPro" id="IPR008197">
    <property type="entry name" value="WAP_dom"/>
</dbReference>
<feature type="chain" id="PRO_5012732161" description="WAP domain-containing protein" evidence="1">
    <location>
        <begin position="25"/>
        <end position="97"/>
    </location>
</feature>
<feature type="signal peptide" evidence="1">
    <location>
        <begin position="1"/>
        <end position="24"/>
    </location>
</feature>
<organism evidence="3 4">
    <name type="scientific">Hypsibius exemplaris</name>
    <name type="common">Freshwater tardigrade</name>
    <dbReference type="NCBI Taxonomy" id="2072580"/>
    <lineage>
        <taxon>Eukaryota</taxon>
        <taxon>Metazoa</taxon>
        <taxon>Ecdysozoa</taxon>
        <taxon>Tardigrada</taxon>
        <taxon>Eutardigrada</taxon>
        <taxon>Parachela</taxon>
        <taxon>Hypsibioidea</taxon>
        <taxon>Hypsibiidae</taxon>
        <taxon>Hypsibius</taxon>
    </lineage>
</organism>
<name>A0A1W0WBW3_HYPEX</name>
<dbReference type="AlphaFoldDB" id="A0A1W0WBW3"/>
<evidence type="ECO:0000256" key="1">
    <source>
        <dbReference type="SAM" id="SignalP"/>
    </source>
</evidence>
<protein>
    <recommendedName>
        <fullName evidence="2">WAP domain-containing protein</fullName>
    </recommendedName>
</protein>
<feature type="domain" description="WAP" evidence="2">
    <location>
        <begin position="30"/>
        <end position="83"/>
    </location>
</feature>
<dbReference type="InterPro" id="IPR036645">
    <property type="entry name" value="Elafin-like_sf"/>
</dbReference>
<proteinExistence type="predicted"/>
<dbReference type="PROSITE" id="PS51390">
    <property type="entry name" value="WAP"/>
    <property type="match status" value="1"/>
</dbReference>
<dbReference type="GO" id="GO:0005576">
    <property type="term" value="C:extracellular region"/>
    <property type="evidence" value="ECO:0007669"/>
    <property type="project" value="InterPro"/>
</dbReference>
<evidence type="ECO:0000259" key="2">
    <source>
        <dbReference type="PROSITE" id="PS51390"/>
    </source>
</evidence>
<dbReference type="Pfam" id="PF00095">
    <property type="entry name" value="WAP"/>
    <property type="match status" value="1"/>
</dbReference>
<keyword evidence="4" id="KW-1185">Reference proteome</keyword>
<evidence type="ECO:0000313" key="3">
    <source>
        <dbReference type="EMBL" id="OQV12701.1"/>
    </source>
</evidence>
<sequence>MDKRAFILFGGLIAAVALMWPSTATSLSASVSKFGDCPVNATWDPFVCAAVSCLPSCRDDSACPGTRKCCDTQSCCLQCEEPTCRSPQQPTVTHPGY</sequence>
<evidence type="ECO:0000313" key="4">
    <source>
        <dbReference type="Proteomes" id="UP000192578"/>
    </source>
</evidence>